<gene>
    <name evidence="3" type="ORF">PCOR1329_LOCUS265</name>
</gene>
<feature type="domain" description="GOST seven transmembrane" evidence="2">
    <location>
        <begin position="9"/>
        <end position="144"/>
    </location>
</feature>
<comment type="caution">
    <text evidence="3">The sequence shown here is derived from an EMBL/GenBank/DDBJ whole genome shotgun (WGS) entry which is preliminary data.</text>
</comment>
<dbReference type="Pfam" id="PF06814">
    <property type="entry name" value="GOST_TM"/>
    <property type="match status" value="1"/>
</dbReference>
<evidence type="ECO:0000313" key="4">
    <source>
        <dbReference type="Proteomes" id="UP001189429"/>
    </source>
</evidence>
<protein>
    <recommendedName>
        <fullName evidence="2">GOST seven transmembrane domain-containing protein</fullName>
    </recommendedName>
</protein>
<keyword evidence="1" id="KW-1133">Transmembrane helix</keyword>
<reference evidence="3" key="1">
    <citation type="submission" date="2023-10" db="EMBL/GenBank/DDBJ databases">
        <authorList>
            <person name="Chen Y."/>
            <person name="Shah S."/>
            <person name="Dougan E. K."/>
            <person name="Thang M."/>
            <person name="Chan C."/>
        </authorList>
    </citation>
    <scope>NUCLEOTIDE SEQUENCE [LARGE SCALE GENOMIC DNA]</scope>
</reference>
<evidence type="ECO:0000259" key="2">
    <source>
        <dbReference type="Pfam" id="PF06814"/>
    </source>
</evidence>
<accession>A0ABN9P6Q4</accession>
<evidence type="ECO:0000256" key="1">
    <source>
        <dbReference type="SAM" id="Phobius"/>
    </source>
</evidence>
<dbReference type="InterPro" id="IPR053937">
    <property type="entry name" value="GOST_TM"/>
</dbReference>
<name>A0ABN9P6Q4_9DINO</name>
<evidence type="ECO:0000313" key="3">
    <source>
        <dbReference type="EMBL" id="CAK0788353.1"/>
    </source>
</evidence>
<dbReference type="Proteomes" id="UP001189429">
    <property type="component" value="Unassembled WGS sequence"/>
</dbReference>
<feature type="transmembrane region" description="Helical" evidence="1">
    <location>
        <begin position="120"/>
        <end position="139"/>
    </location>
</feature>
<feature type="transmembrane region" description="Helical" evidence="1">
    <location>
        <begin position="43"/>
        <end position="67"/>
    </location>
</feature>
<keyword evidence="1" id="KW-0812">Transmembrane</keyword>
<organism evidence="3 4">
    <name type="scientific">Prorocentrum cordatum</name>
    <dbReference type="NCBI Taxonomy" id="2364126"/>
    <lineage>
        <taxon>Eukaryota</taxon>
        <taxon>Sar</taxon>
        <taxon>Alveolata</taxon>
        <taxon>Dinophyceae</taxon>
        <taxon>Prorocentrales</taxon>
        <taxon>Prorocentraceae</taxon>
        <taxon>Prorocentrum</taxon>
    </lineage>
</organism>
<proteinExistence type="predicted"/>
<keyword evidence="1" id="KW-0472">Membrane</keyword>
<sequence length="191" mass="20690">MTEALEDCTLVKIHVFGLIRVYFRNLREAAMVHRHCFHISSNFVTMTALGAVTTASILFAWILMSLAGLPKSLKKRNLENQLKAVSRFAVAFLVGVVASVLGALVQLLDCLGSLAAPWKHQYLADGGLAHVIIVMWMWMPSADSGQLGYAAPICQNDDDGLWKEDVADKYAEENGGSKIALAAVGAADDDL</sequence>
<keyword evidence="4" id="KW-1185">Reference proteome</keyword>
<feature type="transmembrane region" description="Helical" evidence="1">
    <location>
        <begin position="88"/>
        <end position="108"/>
    </location>
</feature>
<dbReference type="EMBL" id="CAUYUJ010000038">
    <property type="protein sequence ID" value="CAK0788353.1"/>
    <property type="molecule type" value="Genomic_DNA"/>
</dbReference>